<name>A0ABQ6IHL9_9MICO</name>
<dbReference type="PANTHER" id="PTHR42307:SF2">
    <property type="entry name" value="PUP DEAMIDASE_DEPUPYLASE"/>
    <property type="match status" value="1"/>
</dbReference>
<sequence>MEAELGLETTLRRPIVNTRDEPHAERARWRRLHVIIGDANCLQVPTYLKIGTTSLVLSAIEADDERLDALVLADPVSAVQQVSHDLTLRAALPLASGEQATAIEIQRALLEICRDYASDADDALVVARWEQILAVLARDPMEAAADVEWVARLRLLGRLRDKHASVAADGAVTPLAWDAPMLAALDLQWSRLGDGWAARLEGAGQTTVLVDAQEVAAAVTRAPQDTRARLRGGMVAARPEPCRCGGLVERGAGPRR</sequence>
<accession>A0ABQ6IHL9</accession>
<proteinExistence type="predicted"/>
<organism evidence="1 2">
    <name type="scientific">Demequina litorisediminis</name>
    <dbReference type="NCBI Taxonomy" id="1849022"/>
    <lineage>
        <taxon>Bacteria</taxon>
        <taxon>Bacillati</taxon>
        <taxon>Actinomycetota</taxon>
        <taxon>Actinomycetes</taxon>
        <taxon>Micrococcales</taxon>
        <taxon>Demequinaceae</taxon>
        <taxon>Demequina</taxon>
    </lineage>
</organism>
<reference evidence="2" key="1">
    <citation type="journal article" date="2019" name="Int. J. Syst. Evol. Microbiol.">
        <title>The Global Catalogue of Microorganisms (GCM) 10K type strain sequencing project: providing services to taxonomists for standard genome sequencing and annotation.</title>
        <authorList>
            <consortium name="The Broad Institute Genomics Platform"/>
            <consortium name="The Broad Institute Genome Sequencing Center for Infectious Disease"/>
            <person name="Wu L."/>
            <person name="Ma J."/>
        </authorList>
    </citation>
    <scope>NUCLEOTIDE SEQUENCE [LARGE SCALE GENOMIC DNA]</scope>
    <source>
        <strain evidence="2">NBRC 112299</strain>
    </source>
</reference>
<dbReference type="InterPro" id="IPR004347">
    <property type="entry name" value="Pup_ligase/deamidase"/>
</dbReference>
<comment type="caution">
    <text evidence="1">The sequence shown here is derived from an EMBL/GenBank/DDBJ whole genome shotgun (WGS) entry which is preliminary data.</text>
</comment>
<evidence type="ECO:0000313" key="1">
    <source>
        <dbReference type="EMBL" id="GMA37422.1"/>
    </source>
</evidence>
<dbReference type="EMBL" id="BSUN01000001">
    <property type="protein sequence ID" value="GMA37422.1"/>
    <property type="molecule type" value="Genomic_DNA"/>
</dbReference>
<protein>
    <submittedName>
        <fullName evidence="1">Uncharacterized protein</fullName>
    </submittedName>
</protein>
<evidence type="ECO:0000313" key="2">
    <source>
        <dbReference type="Proteomes" id="UP001157125"/>
    </source>
</evidence>
<gene>
    <name evidence="1" type="ORF">GCM10025876_36260</name>
</gene>
<keyword evidence="2" id="KW-1185">Reference proteome</keyword>
<dbReference type="Proteomes" id="UP001157125">
    <property type="component" value="Unassembled WGS sequence"/>
</dbReference>
<dbReference type="PANTHER" id="PTHR42307">
    <property type="entry name" value="PUP DEAMIDASE/DEPUPYLASE"/>
    <property type="match status" value="1"/>
</dbReference>
<dbReference type="Pfam" id="PF03136">
    <property type="entry name" value="Pup_ligase"/>
    <property type="match status" value="1"/>
</dbReference>